<dbReference type="AlphaFoldDB" id="A0A4Y7QDJ1"/>
<dbReference type="VEuPathDB" id="FungiDB:BD410DRAFT_819988"/>
<evidence type="ECO:0000313" key="2">
    <source>
        <dbReference type="Proteomes" id="UP000294933"/>
    </source>
</evidence>
<protein>
    <recommendedName>
        <fullName evidence="3">Condensation domain-containing protein</fullName>
    </recommendedName>
</protein>
<dbReference type="Proteomes" id="UP000294933">
    <property type="component" value="Unassembled WGS sequence"/>
</dbReference>
<sequence length="540" mass="62171">MSSPLGWSSDPSHEVYRRPLGNTELGFYWDSVFSGTADTIQHVEVDVTDDHHDHFSQENVRRSWLYMKTKYPLLGCTVEEAMDSQLVEFVIPQRFASELSDVEFRDVNSWAAVRDFVNFLANGPRQLSSRSVSRLWVFRRVDLTNHFHIVILVAHLITDGIANLTIVRTFLDTLCSNHQTLPSYDLREKLSNLLPLESLHPVLNLTTPKRRWRIAIARVLFDLKQAKLQGGHTLPRVVTNRTPITPAQSKHTNVTLPKDISRKIIEICKKAGVTFGNALSVLSQIGHSRVLHKQHTRGHISDDEWMERKKQPMLFGGPLNLRPYLSREWYEAGGGAEVCLAISFFFNKLPFMPTSEWGAGNWYNDTPSFPDLLSRERFFLRCRIVKHQTISYMRHPLFLELALLRTPARVDRARNLGLLWREAQLRREEPRMDDLPVAGRGVVFANGGSSMGNIDTLIPLEYPLPEHGNLTTDQKDPMLRISHREMHLRCRPAELYLGANTWKGQLNLFVYWDGNVYDESLVKDWLLEIRQAAEWYLAAE</sequence>
<evidence type="ECO:0000313" key="1">
    <source>
        <dbReference type="EMBL" id="TDL25416.1"/>
    </source>
</evidence>
<organism evidence="1 2">
    <name type="scientific">Rickenella mellea</name>
    <dbReference type="NCBI Taxonomy" id="50990"/>
    <lineage>
        <taxon>Eukaryota</taxon>
        <taxon>Fungi</taxon>
        <taxon>Dikarya</taxon>
        <taxon>Basidiomycota</taxon>
        <taxon>Agaricomycotina</taxon>
        <taxon>Agaricomycetes</taxon>
        <taxon>Hymenochaetales</taxon>
        <taxon>Rickenellaceae</taxon>
        <taxon>Rickenella</taxon>
    </lineage>
</organism>
<dbReference type="Gene3D" id="3.30.559.10">
    <property type="entry name" value="Chloramphenicol acetyltransferase-like domain"/>
    <property type="match status" value="1"/>
</dbReference>
<evidence type="ECO:0008006" key="3">
    <source>
        <dbReference type="Google" id="ProtNLM"/>
    </source>
</evidence>
<reference evidence="1 2" key="1">
    <citation type="submission" date="2018-06" db="EMBL/GenBank/DDBJ databases">
        <title>A transcriptomic atlas of mushroom development highlights an independent origin of complex multicellularity.</title>
        <authorList>
            <consortium name="DOE Joint Genome Institute"/>
            <person name="Krizsan K."/>
            <person name="Almasi E."/>
            <person name="Merenyi Z."/>
            <person name="Sahu N."/>
            <person name="Viragh M."/>
            <person name="Koszo T."/>
            <person name="Mondo S."/>
            <person name="Kiss B."/>
            <person name="Balint B."/>
            <person name="Kues U."/>
            <person name="Barry K."/>
            <person name="Hegedus J.C."/>
            <person name="Henrissat B."/>
            <person name="Johnson J."/>
            <person name="Lipzen A."/>
            <person name="Ohm R."/>
            <person name="Nagy I."/>
            <person name="Pangilinan J."/>
            <person name="Yan J."/>
            <person name="Xiong Y."/>
            <person name="Grigoriev I.V."/>
            <person name="Hibbett D.S."/>
            <person name="Nagy L.G."/>
        </authorList>
    </citation>
    <scope>NUCLEOTIDE SEQUENCE [LARGE SCALE GENOMIC DNA]</scope>
    <source>
        <strain evidence="1 2">SZMC22713</strain>
    </source>
</reference>
<dbReference type="STRING" id="50990.A0A4Y7QDJ1"/>
<gene>
    <name evidence="1" type="ORF">BD410DRAFT_819988</name>
</gene>
<name>A0A4Y7QDJ1_9AGAM</name>
<dbReference type="InterPro" id="IPR023213">
    <property type="entry name" value="CAT-like_dom_sf"/>
</dbReference>
<dbReference type="OrthoDB" id="3264185at2759"/>
<dbReference type="EMBL" id="ML170164">
    <property type="protein sequence ID" value="TDL25416.1"/>
    <property type="molecule type" value="Genomic_DNA"/>
</dbReference>
<proteinExistence type="predicted"/>
<accession>A0A4Y7QDJ1</accession>
<keyword evidence="2" id="KW-1185">Reference proteome</keyword>